<dbReference type="InterPro" id="IPR038731">
    <property type="entry name" value="RgtA/B/C-like"/>
</dbReference>
<feature type="transmembrane region" description="Helical" evidence="8">
    <location>
        <begin position="323"/>
        <end position="349"/>
    </location>
</feature>
<evidence type="ECO:0000256" key="7">
    <source>
        <dbReference type="ARBA" id="ARBA00023136"/>
    </source>
</evidence>
<evidence type="ECO:0000256" key="4">
    <source>
        <dbReference type="ARBA" id="ARBA00022679"/>
    </source>
</evidence>
<feature type="transmembrane region" description="Helical" evidence="8">
    <location>
        <begin position="75"/>
        <end position="93"/>
    </location>
</feature>
<protein>
    <submittedName>
        <fullName evidence="10">Phospholipid carrier-dependent glycosyltransferase</fullName>
    </submittedName>
</protein>
<dbReference type="Pfam" id="PF13231">
    <property type="entry name" value="PMT_2"/>
    <property type="match status" value="1"/>
</dbReference>
<evidence type="ECO:0000313" key="10">
    <source>
        <dbReference type="EMBL" id="REI42862.1"/>
    </source>
</evidence>
<dbReference type="RefSeq" id="WP_114641094.1">
    <property type="nucleotide sequence ID" value="NZ_JAACIO010000002.1"/>
</dbReference>
<keyword evidence="3" id="KW-0328">Glycosyltransferase</keyword>
<keyword evidence="4" id="KW-0808">Transferase</keyword>
<dbReference type="EMBL" id="QUAJ01000002">
    <property type="protein sequence ID" value="REI42862.1"/>
    <property type="molecule type" value="Genomic_DNA"/>
</dbReference>
<dbReference type="Proteomes" id="UP000263486">
    <property type="component" value="Unassembled WGS sequence"/>
</dbReference>
<proteinExistence type="predicted"/>
<dbReference type="InterPro" id="IPR050297">
    <property type="entry name" value="LipidA_mod_glycosyltrf_83"/>
</dbReference>
<feature type="transmembrane region" description="Helical" evidence="8">
    <location>
        <begin position="277"/>
        <end position="294"/>
    </location>
</feature>
<evidence type="ECO:0000259" key="9">
    <source>
        <dbReference type="Pfam" id="PF13231"/>
    </source>
</evidence>
<keyword evidence="2" id="KW-1003">Cell membrane</keyword>
<keyword evidence="5 8" id="KW-0812">Transmembrane</keyword>
<keyword evidence="7 8" id="KW-0472">Membrane</keyword>
<organism evidence="10 11">
    <name type="scientific">Psychrilyobacter piezotolerans</name>
    <dbReference type="NCBI Taxonomy" id="2293438"/>
    <lineage>
        <taxon>Bacteria</taxon>
        <taxon>Fusobacteriati</taxon>
        <taxon>Fusobacteriota</taxon>
        <taxon>Fusobacteriia</taxon>
        <taxon>Fusobacteriales</taxon>
        <taxon>Fusobacteriaceae</taxon>
        <taxon>Psychrilyobacter</taxon>
    </lineage>
</organism>
<feature type="transmembrane region" description="Helical" evidence="8">
    <location>
        <begin position="132"/>
        <end position="148"/>
    </location>
</feature>
<comment type="subcellular location">
    <subcellularLocation>
        <location evidence="1">Cell membrane</location>
        <topology evidence="1">Multi-pass membrane protein</topology>
    </subcellularLocation>
</comment>
<dbReference type="PANTHER" id="PTHR33908">
    <property type="entry name" value="MANNOSYLTRANSFERASE YKCB-RELATED"/>
    <property type="match status" value="1"/>
</dbReference>
<evidence type="ECO:0000256" key="2">
    <source>
        <dbReference type="ARBA" id="ARBA00022475"/>
    </source>
</evidence>
<reference evidence="10 11" key="1">
    <citation type="submission" date="2018-08" db="EMBL/GenBank/DDBJ databases">
        <title>Draft genome sequence of Psychrilyobacter sp. strain SD5 isolated from Black Sea water.</title>
        <authorList>
            <person name="Yadav S."/>
            <person name="Villanueva L."/>
            <person name="Damste J.S.S."/>
        </authorList>
    </citation>
    <scope>NUCLEOTIDE SEQUENCE [LARGE SCALE GENOMIC DNA]</scope>
    <source>
        <strain evidence="10 11">SD5</strain>
    </source>
</reference>
<accession>A0ABX9KK71</accession>
<evidence type="ECO:0000256" key="6">
    <source>
        <dbReference type="ARBA" id="ARBA00022989"/>
    </source>
</evidence>
<evidence type="ECO:0000256" key="8">
    <source>
        <dbReference type="SAM" id="Phobius"/>
    </source>
</evidence>
<feature type="domain" description="Glycosyltransferase RgtA/B/C/D-like" evidence="9">
    <location>
        <begin position="54"/>
        <end position="215"/>
    </location>
</feature>
<feature type="transmembrane region" description="Helical" evidence="8">
    <location>
        <begin position="155"/>
        <end position="179"/>
    </location>
</feature>
<evidence type="ECO:0000313" key="11">
    <source>
        <dbReference type="Proteomes" id="UP000263486"/>
    </source>
</evidence>
<feature type="transmembrane region" description="Helical" evidence="8">
    <location>
        <begin position="301"/>
        <end position="317"/>
    </location>
</feature>
<name>A0ABX9KK71_9FUSO</name>
<evidence type="ECO:0000256" key="3">
    <source>
        <dbReference type="ARBA" id="ARBA00022676"/>
    </source>
</evidence>
<evidence type="ECO:0000256" key="5">
    <source>
        <dbReference type="ARBA" id="ARBA00022692"/>
    </source>
</evidence>
<feature type="transmembrane region" description="Helical" evidence="8">
    <location>
        <begin position="14"/>
        <end position="34"/>
    </location>
</feature>
<feature type="transmembrane region" description="Helical" evidence="8">
    <location>
        <begin position="199"/>
        <end position="217"/>
    </location>
</feature>
<keyword evidence="11" id="KW-1185">Reference proteome</keyword>
<gene>
    <name evidence="10" type="ORF">DYH56_01555</name>
</gene>
<feature type="transmembrane region" description="Helical" evidence="8">
    <location>
        <begin position="105"/>
        <end position="126"/>
    </location>
</feature>
<evidence type="ECO:0000256" key="1">
    <source>
        <dbReference type="ARBA" id="ARBA00004651"/>
    </source>
</evidence>
<dbReference type="PANTHER" id="PTHR33908:SF11">
    <property type="entry name" value="MEMBRANE PROTEIN"/>
    <property type="match status" value="1"/>
</dbReference>
<sequence length="481" mass="56193">MIKDILDNFNKKKFILFLAGITIFRLIIGSYLNLSDDEAYYLLWSKNLGMSYYDHPPLIAYLIRLSTSIFGENNFSMRLVSAGTISATSIYIYKISYYLYKSERIAGISGLIFNILPLYSFLSIMALPDSPLILLYTMVLYYFLKVIYEKDCRSWYIIAILTGLGLLSKYNMFMVYPSIFFYLLLSKENRFWLLKKEPYIAFIVSILMFSPVIYWNYSHNWGSFQFHLEGRQSKTFRFRPTKFFQFIGGQIGVVSPILFFGIFTASIKNFKKPDVNILFWFALPLIGVFTFSSLSNSSKVHWLACAYIPMIIVFVRYTEFNKLWRIGIGLGAGLSLILYFAAATLVVPLKPKENALADMQGWDMAGARVQQIYDESTKDGEEWFLFGDRYQTSSQLAAYLPKKEYVYNLSGGTSQFDYWRDRDGVIGKNGIFVAHSFYNRKPEDKFLFDRAELVDTVVFKRWGRIQREYYIYKVYNFRGRK</sequence>
<comment type="caution">
    <text evidence="10">The sequence shown here is derived from an EMBL/GenBank/DDBJ whole genome shotgun (WGS) entry which is preliminary data.</text>
</comment>
<feature type="transmembrane region" description="Helical" evidence="8">
    <location>
        <begin position="243"/>
        <end position="265"/>
    </location>
</feature>
<keyword evidence="6 8" id="KW-1133">Transmembrane helix</keyword>